<protein>
    <submittedName>
        <fullName evidence="3">Uncharacterized protein</fullName>
    </submittedName>
</protein>
<evidence type="ECO:0000313" key="4">
    <source>
        <dbReference type="Proteomes" id="UP000274822"/>
    </source>
</evidence>
<reference evidence="3 4" key="1">
    <citation type="journal article" date="2018" name="New Phytol.">
        <title>Phylogenomics of Endogonaceae and evolution of mycorrhizas within Mucoromycota.</title>
        <authorList>
            <person name="Chang Y."/>
            <person name="Desiro A."/>
            <person name="Na H."/>
            <person name="Sandor L."/>
            <person name="Lipzen A."/>
            <person name="Clum A."/>
            <person name="Barry K."/>
            <person name="Grigoriev I.V."/>
            <person name="Martin F.M."/>
            <person name="Stajich J.E."/>
            <person name="Smith M.E."/>
            <person name="Bonito G."/>
            <person name="Spatafora J.W."/>
        </authorList>
    </citation>
    <scope>NUCLEOTIDE SEQUENCE [LARGE SCALE GENOMIC DNA]</scope>
    <source>
        <strain evidence="3 4">AD002</strain>
    </source>
</reference>
<keyword evidence="2" id="KW-0812">Transmembrane</keyword>
<keyword evidence="4" id="KW-1185">Reference proteome</keyword>
<dbReference type="EMBL" id="RBNJ01003097">
    <property type="protein sequence ID" value="RUS31292.1"/>
    <property type="molecule type" value="Genomic_DNA"/>
</dbReference>
<feature type="region of interest" description="Disordered" evidence="1">
    <location>
        <begin position="45"/>
        <end position="65"/>
    </location>
</feature>
<dbReference type="AlphaFoldDB" id="A0A433QND0"/>
<sequence>MTHSCKILTLSSTASYFPPCVPFCGDISKLIIQYHRGHAVDTARSASHFDGTPSMPNKTSGLETTSDRGSIPVYHVLLRYLAPLRPHLRSIHPRLLGSFTSAGSVVFLYLWLEA</sequence>
<evidence type="ECO:0000313" key="3">
    <source>
        <dbReference type="EMBL" id="RUS31292.1"/>
    </source>
</evidence>
<evidence type="ECO:0000256" key="1">
    <source>
        <dbReference type="SAM" id="MobiDB-lite"/>
    </source>
</evidence>
<organism evidence="3 4">
    <name type="scientific">Jimgerdemannia flammicorona</name>
    <dbReference type="NCBI Taxonomy" id="994334"/>
    <lineage>
        <taxon>Eukaryota</taxon>
        <taxon>Fungi</taxon>
        <taxon>Fungi incertae sedis</taxon>
        <taxon>Mucoromycota</taxon>
        <taxon>Mucoromycotina</taxon>
        <taxon>Endogonomycetes</taxon>
        <taxon>Endogonales</taxon>
        <taxon>Endogonaceae</taxon>
        <taxon>Jimgerdemannia</taxon>
    </lineage>
</organism>
<keyword evidence="2" id="KW-0472">Membrane</keyword>
<feature type="compositionally biased region" description="Polar residues" evidence="1">
    <location>
        <begin position="54"/>
        <end position="65"/>
    </location>
</feature>
<name>A0A433QND0_9FUNG</name>
<accession>A0A433QND0</accession>
<proteinExistence type="predicted"/>
<evidence type="ECO:0000256" key="2">
    <source>
        <dbReference type="SAM" id="Phobius"/>
    </source>
</evidence>
<comment type="caution">
    <text evidence="3">The sequence shown here is derived from an EMBL/GenBank/DDBJ whole genome shotgun (WGS) entry which is preliminary data.</text>
</comment>
<feature type="transmembrane region" description="Helical" evidence="2">
    <location>
        <begin position="95"/>
        <end position="112"/>
    </location>
</feature>
<dbReference type="Proteomes" id="UP000274822">
    <property type="component" value="Unassembled WGS sequence"/>
</dbReference>
<keyword evidence="2" id="KW-1133">Transmembrane helix</keyword>
<gene>
    <name evidence="3" type="ORF">BC938DRAFT_478102</name>
</gene>